<dbReference type="RefSeq" id="WP_112441396.1">
    <property type="nucleotide sequence ID" value="NZ_CP030073.1"/>
</dbReference>
<dbReference type="Proteomes" id="UP000249616">
    <property type="component" value="Chromosome"/>
</dbReference>
<keyword evidence="3" id="KW-1185">Reference proteome</keyword>
<dbReference type="KEGG" id="scad:DN051_38020"/>
<proteinExistence type="predicted"/>
<organism evidence="2 3">
    <name type="scientific">Streptomyces cadmiisoli</name>
    <dbReference type="NCBI Taxonomy" id="2184053"/>
    <lineage>
        <taxon>Bacteria</taxon>
        <taxon>Bacillati</taxon>
        <taxon>Actinomycetota</taxon>
        <taxon>Actinomycetes</taxon>
        <taxon>Kitasatosporales</taxon>
        <taxon>Streptomycetaceae</taxon>
        <taxon>Streptomyces</taxon>
        <taxon>Streptomyces aurantiacus group</taxon>
    </lineage>
</organism>
<gene>
    <name evidence="2" type="ORF">DN051_38020</name>
</gene>
<reference evidence="2 3" key="1">
    <citation type="journal article" date="2019" name="Int. J. Syst. Evol. Microbiol.">
        <title>Streptomyces cadmiisoli sp. nov., a novel actinomycete isolated from cadmium-contaminated soil.</title>
        <authorList>
            <person name="Li K."/>
            <person name="Tang X."/>
            <person name="Zhao J."/>
            <person name="Guo Y."/>
            <person name="Tang Y."/>
            <person name="Gao J."/>
        </authorList>
    </citation>
    <scope>NUCLEOTIDE SEQUENCE [LARGE SCALE GENOMIC DNA]</scope>
    <source>
        <strain evidence="2 3">ZFG47</strain>
    </source>
</reference>
<feature type="domain" description="TY-Chap N-terminal" evidence="1">
    <location>
        <begin position="209"/>
        <end position="324"/>
    </location>
</feature>
<evidence type="ECO:0000313" key="3">
    <source>
        <dbReference type="Proteomes" id="UP000249616"/>
    </source>
</evidence>
<evidence type="ECO:0000313" key="2">
    <source>
        <dbReference type="EMBL" id="AWW41727.1"/>
    </source>
</evidence>
<protein>
    <recommendedName>
        <fullName evidence="1">TY-Chap N-terminal domain-containing protein</fullName>
    </recommendedName>
</protein>
<dbReference type="Pfam" id="PF22552">
    <property type="entry name" value="TY-Chap3"/>
    <property type="match status" value="1"/>
</dbReference>
<dbReference type="InterPro" id="IPR054344">
    <property type="entry name" value="TY-Chap_N"/>
</dbReference>
<name>A0A2Z4J9Y0_9ACTN</name>
<dbReference type="AlphaFoldDB" id="A0A2Z4J9Y0"/>
<dbReference type="EMBL" id="CP030073">
    <property type="protein sequence ID" value="AWW41727.1"/>
    <property type="molecule type" value="Genomic_DNA"/>
</dbReference>
<accession>A0A2Z4J9Y0</accession>
<dbReference type="InterPro" id="IPR046268">
    <property type="entry name" value="DUF6301"/>
</dbReference>
<evidence type="ECO:0000259" key="1">
    <source>
        <dbReference type="Pfam" id="PF22552"/>
    </source>
</evidence>
<dbReference type="Pfam" id="PF19818">
    <property type="entry name" value="DUF6301"/>
    <property type="match status" value="1"/>
</dbReference>
<sequence>MAMHKLLVAGQIESFVVLGRPDSWIMFQTAMIDPDRLRARGAVVTDFKTADAAAVHATLTVVRDWQWAWSGDEVPVLMAHLGWTTVESVPDGPIVARATWDLGKLLQMINISHGQVRNLDIRFSGISHWPAVDEDAAPINDSFVEVLAAAESVLGPADESHPGKTPSQVWHLTDCVVRITRTTAGVTADWTERKYFEERRDLDLSALKDWSDFFGRLRRDLADLADEDIVILLYGDRGVQFAQTPRMLLTEAIISPGPLLAQPLPEQEHAELVALGWSPPDVPHFTNWHLELPWPATTAQYDATTSRLVKTLRDVLGVPSPSDLTIKAWSDKTHEPLSLFIVA</sequence>